<dbReference type="GO" id="GO:0005737">
    <property type="term" value="C:cytoplasm"/>
    <property type="evidence" value="ECO:0007669"/>
    <property type="project" value="TreeGrafter"/>
</dbReference>
<feature type="compositionally biased region" description="Polar residues" evidence="5">
    <location>
        <begin position="1085"/>
        <end position="1097"/>
    </location>
</feature>
<feature type="region of interest" description="Disordered" evidence="5">
    <location>
        <begin position="17"/>
        <end position="39"/>
    </location>
</feature>
<feature type="compositionally biased region" description="Low complexity" evidence="5">
    <location>
        <begin position="1266"/>
        <end position="1278"/>
    </location>
</feature>
<dbReference type="PROSITE" id="PS50206">
    <property type="entry name" value="RHODANESE_3"/>
    <property type="match status" value="1"/>
</dbReference>
<feature type="compositionally biased region" description="Low complexity" evidence="5">
    <location>
        <begin position="1075"/>
        <end position="1084"/>
    </location>
</feature>
<dbReference type="GO" id="GO:0017017">
    <property type="term" value="F:MAP kinase tyrosine/serine/threonine phosphatase activity"/>
    <property type="evidence" value="ECO:0007669"/>
    <property type="project" value="InterPro"/>
</dbReference>
<dbReference type="EC" id="3.1.3.48" evidence="2"/>
<comment type="similarity">
    <text evidence="1">Belongs to the protein-tyrosine phosphatase family. Non-receptor class dual specificity subfamily.</text>
</comment>
<feature type="compositionally biased region" description="Low complexity" evidence="5">
    <location>
        <begin position="595"/>
        <end position="614"/>
    </location>
</feature>
<dbReference type="InterPro" id="IPR020422">
    <property type="entry name" value="TYR_PHOSPHATASE_DUAL_dom"/>
</dbReference>
<dbReference type="PANTHER" id="PTHR10159:SF533">
    <property type="entry name" value="TYROSINE-PROTEIN PHOSPHATASE VHP-1"/>
    <property type="match status" value="1"/>
</dbReference>
<reference evidence="9" key="2">
    <citation type="submission" date="2020-11" db="EMBL/GenBank/DDBJ databases">
        <authorList>
            <person name="McCartney M.A."/>
            <person name="Auch B."/>
            <person name="Kono T."/>
            <person name="Mallez S."/>
            <person name="Becker A."/>
            <person name="Gohl D.M."/>
            <person name="Silverstein K.A.T."/>
            <person name="Koren S."/>
            <person name="Bechman K.B."/>
            <person name="Herman A."/>
            <person name="Abrahante J.E."/>
            <person name="Garbe J."/>
        </authorList>
    </citation>
    <scope>NUCLEOTIDE SEQUENCE</scope>
    <source>
        <strain evidence="9">Duluth1</strain>
        <tissue evidence="9">Whole animal</tissue>
    </source>
</reference>
<dbReference type="PROSITE" id="PS50054">
    <property type="entry name" value="TYR_PHOSPHATASE_DUAL"/>
    <property type="match status" value="1"/>
</dbReference>
<feature type="domain" description="Tyrosine-protein phosphatase" evidence="6">
    <location>
        <begin position="436"/>
        <end position="578"/>
    </location>
</feature>
<feature type="domain" description="Tyrosine specific protein phosphatases" evidence="7">
    <location>
        <begin position="505"/>
        <end position="559"/>
    </location>
</feature>
<feature type="compositionally biased region" description="Low complexity" evidence="5">
    <location>
        <begin position="818"/>
        <end position="835"/>
    </location>
</feature>
<dbReference type="SUPFAM" id="SSF52799">
    <property type="entry name" value="(Phosphotyrosine protein) phosphatases II"/>
    <property type="match status" value="1"/>
</dbReference>
<dbReference type="InterPro" id="IPR008343">
    <property type="entry name" value="MKP"/>
</dbReference>
<organism evidence="9 10">
    <name type="scientific">Dreissena polymorpha</name>
    <name type="common">Zebra mussel</name>
    <name type="synonym">Mytilus polymorpha</name>
    <dbReference type="NCBI Taxonomy" id="45954"/>
    <lineage>
        <taxon>Eukaryota</taxon>
        <taxon>Metazoa</taxon>
        <taxon>Spiralia</taxon>
        <taxon>Lophotrochozoa</taxon>
        <taxon>Mollusca</taxon>
        <taxon>Bivalvia</taxon>
        <taxon>Autobranchia</taxon>
        <taxon>Heteroconchia</taxon>
        <taxon>Euheterodonta</taxon>
        <taxon>Imparidentia</taxon>
        <taxon>Neoheterodontei</taxon>
        <taxon>Myida</taxon>
        <taxon>Dreissenoidea</taxon>
        <taxon>Dreissenidae</taxon>
        <taxon>Dreissena</taxon>
    </lineage>
</organism>
<feature type="region of interest" description="Disordered" evidence="5">
    <location>
        <begin position="1266"/>
        <end position="1285"/>
    </location>
</feature>
<feature type="compositionally biased region" description="Polar residues" evidence="5">
    <location>
        <begin position="677"/>
        <end position="689"/>
    </location>
</feature>
<feature type="region of interest" description="Disordered" evidence="5">
    <location>
        <begin position="1036"/>
        <end position="1163"/>
    </location>
</feature>
<feature type="compositionally biased region" description="Low complexity" evidence="5">
    <location>
        <begin position="873"/>
        <end position="900"/>
    </location>
</feature>
<protein>
    <recommendedName>
        <fullName evidence="2">protein-tyrosine-phosphatase</fullName>
        <ecNumber evidence="2">3.1.3.48</ecNumber>
    </recommendedName>
</protein>
<sequence>MDEVDAPSWLLTKKPQEMHSWTRKSASRNQSLSLSSSTSSALTSRSLSLSSSLSAPFSSSGKLLQSASRLNDRLSFTDPSLRMVSRMSADPTIQTLDSPDSAGFYDLESSYPRSSLSLSSFSDVSSLLDSNSSWGTAFSIASQDSGFDEVDSRHVPQMQQSEVDVDIYSDTSKHSIGSSVRRQWPQANDNFQSSIGNPLLESGKWTSSNDSFTSRGSNPFQLSFSPRGSHPFLDHESLTYKGSNSLHEIESSERQNDFSWESYEFSSTDFNSQVGATEKPKDYKIIKPAELALLLKTGLEKYLLIDSRSFLEYNTSHIQQSSNVSCTKILKRRLQSNKIQIRDLLVQNCHIDVDDLMDVIVYDQCTENPGRLTEDNFLYILLDKLSETFNTVALLKGGFLAFQTMYPSLCESKASSYRCAALTSLSQPCLPVTNVGPTRILPFLYLGSQQDALSHDIVQVNEITYVLNVSANGLKPSHIPDGHFLRIPVNDNYSAKLIPYFEQAFQFLDKVREANGCCLVHCLAGISRSPTLAIAYIMKHLNMSSDDAYRYVKDKRPTISPNFNFLGQLLEFEKQLQQERELNNNQSADSPSLKPDPWASPASSWTSPASSGFSPSLNACNKKGFSVSTDCLKSQGLSPRFVPGKHSMPQKPLGLSIKKSSFHLSYQSSDFKEKEVTGTSSTKSVSEMTFSERKDNGPDRPCVLNLGLDLPARRVPLSLNKGREVNIIPSKSLSDIKEASETPSPIVSAKSQENVYSTSFQTTESAMELLSPFPCGVSTISSRSVVGDINLVPYSGKGKNTRISEYSSVVTFEKSKPTSSNSEASETSSTSTSAYSSLSESKLVSHLRPESSSFSFQGHGPLKLGGKRPLRNSLTLPLSPVSTSERSSPLRSSNSSPTSLHGHMEPSACKMERKIDFMSRSGSSGYSSNIPQSSQQLSPGSVTTMQSVKLKKFSLSASLPLSLMAQSPTTALSKLQFGSNENSDNEMDVEQTDQGFSSLDYHPIYKHRLMNDSMEKLSSFPSTSLDKLNFTPCLSSSNENLLSNNTSPRTTGVKRPLNSDLTDLKDADNTDSPTGNSPSGGNSNILLSPTSPSQQKSSVRKREGRAKRTMARPNSIAFSTYPTFDLGSDCQDSPHSSGSSASQDDSSEVYSQNGKKSKPSEYMNDVRFRLGRYSEREVYRQITAAMEAAMMKSQAFEVNRKSRSLDDILSSEDDSSAPNCEWSHFDQVLRRCGIFKRDRFASPSLCLEKLACGSDLPDLYHSNSSLSSTSSHNSMHSSVELIQVS</sequence>
<dbReference type="InterPro" id="IPR000387">
    <property type="entry name" value="Tyr_Pase_dom"/>
</dbReference>
<dbReference type="SUPFAM" id="SSF52821">
    <property type="entry name" value="Rhodanese/Cell cycle control phosphatase"/>
    <property type="match status" value="1"/>
</dbReference>
<evidence type="ECO:0000313" key="10">
    <source>
        <dbReference type="Proteomes" id="UP000828390"/>
    </source>
</evidence>
<dbReference type="SMART" id="SM00195">
    <property type="entry name" value="DSPc"/>
    <property type="match status" value="1"/>
</dbReference>
<feature type="compositionally biased region" description="Low complexity" evidence="5">
    <location>
        <begin position="1036"/>
        <end position="1045"/>
    </location>
</feature>
<dbReference type="PROSITE" id="PS50056">
    <property type="entry name" value="TYR_PHOSPHATASE_2"/>
    <property type="match status" value="1"/>
</dbReference>
<dbReference type="Gene3D" id="3.90.190.10">
    <property type="entry name" value="Protein tyrosine phosphatase superfamily"/>
    <property type="match status" value="1"/>
</dbReference>
<evidence type="ECO:0000256" key="1">
    <source>
        <dbReference type="ARBA" id="ARBA00008601"/>
    </source>
</evidence>
<dbReference type="SMART" id="SM00450">
    <property type="entry name" value="RHOD"/>
    <property type="match status" value="1"/>
</dbReference>
<feature type="region of interest" description="Disordered" evidence="5">
    <location>
        <begin position="811"/>
        <end position="835"/>
    </location>
</feature>
<dbReference type="EMBL" id="JAIWYP010000012">
    <property type="protein sequence ID" value="KAH3726431.1"/>
    <property type="molecule type" value="Genomic_DNA"/>
</dbReference>
<accession>A0A9D4HPP8</accession>
<proteinExistence type="inferred from homology"/>
<dbReference type="InterPro" id="IPR036873">
    <property type="entry name" value="Rhodanese-like_dom_sf"/>
</dbReference>
<dbReference type="GO" id="GO:0033550">
    <property type="term" value="F:MAP kinase tyrosine phosphatase activity"/>
    <property type="evidence" value="ECO:0007669"/>
    <property type="project" value="TreeGrafter"/>
</dbReference>
<reference evidence="9" key="1">
    <citation type="journal article" date="2019" name="bioRxiv">
        <title>The Genome of the Zebra Mussel, Dreissena polymorpha: A Resource for Invasive Species Research.</title>
        <authorList>
            <person name="McCartney M.A."/>
            <person name="Auch B."/>
            <person name="Kono T."/>
            <person name="Mallez S."/>
            <person name="Zhang Y."/>
            <person name="Obille A."/>
            <person name="Becker A."/>
            <person name="Abrahante J.E."/>
            <person name="Garbe J."/>
            <person name="Badalamenti J.P."/>
            <person name="Herman A."/>
            <person name="Mangelson H."/>
            <person name="Liachko I."/>
            <person name="Sullivan S."/>
            <person name="Sone E.D."/>
            <person name="Koren S."/>
            <person name="Silverstein K.A.T."/>
            <person name="Beckman K.B."/>
            <person name="Gohl D.M."/>
        </authorList>
    </citation>
    <scope>NUCLEOTIDE SEQUENCE</scope>
    <source>
        <strain evidence="9">Duluth1</strain>
        <tissue evidence="9">Whole animal</tissue>
    </source>
</reference>
<evidence type="ECO:0000256" key="2">
    <source>
        <dbReference type="ARBA" id="ARBA00013064"/>
    </source>
</evidence>
<dbReference type="Pfam" id="PF00581">
    <property type="entry name" value="Rhodanese"/>
    <property type="match status" value="1"/>
</dbReference>
<keyword evidence="4" id="KW-0904">Protein phosphatase</keyword>
<dbReference type="GO" id="GO:0008330">
    <property type="term" value="F:protein tyrosine/threonine phosphatase activity"/>
    <property type="evidence" value="ECO:0007669"/>
    <property type="project" value="TreeGrafter"/>
</dbReference>
<feature type="region of interest" description="Disordered" evidence="5">
    <location>
        <begin position="920"/>
        <end position="940"/>
    </location>
</feature>
<dbReference type="InterPro" id="IPR016130">
    <property type="entry name" value="Tyr_Pase_AS"/>
</dbReference>
<dbReference type="InterPro" id="IPR029021">
    <property type="entry name" value="Prot-tyrosine_phosphatase-like"/>
</dbReference>
<evidence type="ECO:0000256" key="3">
    <source>
        <dbReference type="ARBA" id="ARBA00022801"/>
    </source>
</evidence>
<evidence type="ECO:0000256" key="5">
    <source>
        <dbReference type="SAM" id="MobiDB-lite"/>
    </source>
</evidence>
<dbReference type="PANTHER" id="PTHR10159">
    <property type="entry name" value="DUAL SPECIFICITY PROTEIN PHOSPHATASE"/>
    <property type="match status" value="1"/>
</dbReference>
<feature type="compositionally biased region" description="Basic residues" evidence="5">
    <location>
        <begin position="1098"/>
        <end position="1110"/>
    </location>
</feature>
<feature type="region of interest" description="Disordered" evidence="5">
    <location>
        <begin position="583"/>
        <end position="614"/>
    </location>
</feature>
<feature type="domain" description="Rhodanese" evidence="8">
    <location>
        <begin position="298"/>
        <end position="411"/>
    </location>
</feature>
<comment type="caution">
    <text evidence="9">The sequence shown here is derived from an EMBL/GenBank/DDBJ whole genome shotgun (WGS) entry which is preliminary data.</text>
</comment>
<feature type="compositionally biased region" description="Low complexity" evidence="5">
    <location>
        <begin position="920"/>
        <end position="934"/>
    </location>
</feature>
<dbReference type="PROSITE" id="PS00383">
    <property type="entry name" value="TYR_PHOSPHATASE_1"/>
    <property type="match status" value="1"/>
</dbReference>
<evidence type="ECO:0000256" key="4">
    <source>
        <dbReference type="ARBA" id="ARBA00022912"/>
    </source>
</evidence>
<dbReference type="Proteomes" id="UP000828390">
    <property type="component" value="Unassembled WGS sequence"/>
</dbReference>
<dbReference type="InterPro" id="IPR000340">
    <property type="entry name" value="Dual-sp_phosphatase_cat-dom"/>
</dbReference>
<keyword evidence="3" id="KW-0378">Hydrolase</keyword>
<dbReference type="Gene3D" id="3.40.250.10">
    <property type="entry name" value="Rhodanese-like domain"/>
    <property type="match status" value="1"/>
</dbReference>
<feature type="compositionally biased region" description="Low complexity" evidence="5">
    <location>
        <begin position="1133"/>
        <end position="1151"/>
    </location>
</feature>
<name>A0A9D4HPP8_DREPO</name>
<dbReference type="FunFam" id="3.40.250.10:FF:000020">
    <property type="entry name" value="Dual specificity protein phosphatase 8"/>
    <property type="match status" value="1"/>
</dbReference>
<dbReference type="FunFam" id="3.90.190.10:FF:000208">
    <property type="entry name" value="Vh5 dual specificity phosphatase, putative"/>
    <property type="match status" value="1"/>
</dbReference>
<feature type="region of interest" description="Disordered" evidence="5">
    <location>
        <begin position="850"/>
        <end position="908"/>
    </location>
</feature>
<dbReference type="OrthoDB" id="426001at2759"/>
<dbReference type="CDD" id="cd14568">
    <property type="entry name" value="DSP_MKP_classIII"/>
    <property type="match status" value="1"/>
</dbReference>
<feature type="region of interest" description="Disordered" evidence="5">
    <location>
        <begin position="673"/>
        <end position="697"/>
    </location>
</feature>
<evidence type="ECO:0000259" key="8">
    <source>
        <dbReference type="PROSITE" id="PS50206"/>
    </source>
</evidence>
<evidence type="ECO:0000259" key="6">
    <source>
        <dbReference type="PROSITE" id="PS50054"/>
    </source>
</evidence>
<dbReference type="Pfam" id="PF00782">
    <property type="entry name" value="DSPc"/>
    <property type="match status" value="1"/>
</dbReference>
<keyword evidence="10" id="KW-1185">Reference proteome</keyword>
<dbReference type="PRINTS" id="PR01764">
    <property type="entry name" value="MAPKPHPHTASE"/>
</dbReference>
<dbReference type="InterPro" id="IPR001763">
    <property type="entry name" value="Rhodanese-like_dom"/>
</dbReference>
<gene>
    <name evidence="9" type="ORF">DPMN_052298</name>
</gene>
<dbReference type="CDD" id="cd01446">
    <property type="entry name" value="DSP_MapKP"/>
    <property type="match status" value="1"/>
</dbReference>
<dbReference type="GO" id="GO:0043409">
    <property type="term" value="P:negative regulation of MAPK cascade"/>
    <property type="evidence" value="ECO:0007669"/>
    <property type="project" value="TreeGrafter"/>
</dbReference>
<feature type="compositionally biased region" description="Low complexity" evidence="5">
    <location>
        <begin position="27"/>
        <end position="39"/>
    </location>
</feature>
<evidence type="ECO:0000313" key="9">
    <source>
        <dbReference type="EMBL" id="KAH3726431.1"/>
    </source>
</evidence>
<evidence type="ECO:0000259" key="7">
    <source>
        <dbReference type="PROSITE" id="PS50056"/>
    </source>
</evidence>